<dbReference type="PANTHER" id="PTHR43531:SF14">
    <property type="entry name" value="METHYL-ACCEPTING CHEMOTAXIS PROTEIN I-RELATED"/>
    <property type="match status" value="1"/>
</dbReference>
<evidence type="ECO:0000259" key="14">
    <source>
        <dbReference type="PROSITE" id="PS50885"/>
    </source>
</evidence>
<name>A0A348HBA2_9GAMM</name>
<accession>A0A348HBA2</accession>
<comment type="similarity">
    <text evidence="10">Belongs to the methyl-accepting chemotaxis (MCP) protein family.</text>
</comment>
<dbReference type="SUPFAM" id="SSF47170">
    <property type="entry name" value="Aspartate receptor, ligand-binding domain"/>
    <property type="match status" value="1"/>
</dbReference>
<comment type="subcellular location">
    <subcellularLocation>
        <location evidence="1">Cell inner membrane</location>
        <topology evidence="1">Multi-pass membrane protein</topology>
    </subcellularLocation>
</comment>
<evidence type="ECO:0000256" key="4">
    <source>
        <dbReference type="ARBA" id="ARBA00022500"/>
    </source>
</evidence>
<dbReference type="EMBL" id="AP018933">
    <property type="protein sequence ID" value="BBG28904.1"/>
    <property type="molecule type" value="Genomic_DNA"/>
</dbReference>
<keyword evidence="3" id="KW-0488">Methylation</keyword>
<dbReference type="GO" id="GO:0006935">
    <property type="term" value="P:chemotaxis"/>
    <property type="evidence" value="ECO:0007669"/>
    <property type="project" value="UniProtKB-KW"/>
</dbReference>
<dbReference type="SMART" id="SM00304">
    <property type="entry name" value="HAMP"/>
    <property type="match status" value="1"/>
</dbReference>
<keyword evidence="2" id="KW-1003">Cell membrane</keyword>
<dbReference type="SUPFAM" id="SSF58104">
    <property type="entry name" value="Methyl-accepting chemotaxis protein (MCP) signaling domain"/>
    <property type="match status" value="1"/>
</dbReference>
<protein>
    <submittedName>
        <fullName evidence="15">Methyl-accepting chemotaxis protein</fullName>
    </submittedName>
</protein>
<dbReference type="Pfam" id="PF00672">
    <property type="entry name" value="HAMP"/>
    <property type="match status" value="1"/>
</dbReference>
<dbReference type="STRING" id="1123510.GCA_000620025_00193"/>
<evidence type="ECO:0000256" key="8">
    <source>
        <dbReference type="ARBA" id="ARBA00023136"/>
    </source>
</evidence>
<keyword evidence="6 12" id="KW-0812">Transmembrane</keyword>
<dbReference type="GO" id="GO:0005886">
    <property type="term" value="C:plasma membrane"/>
    <property type="evidence" value="ECO:0007669"/>
    <property type="project" value="UniProtKB-SubCell"/>
</dbReference>
<dbReference type="GO" id="GO:0004888">
    <property type="term" value="F:transmembrane signaling receptor activity"/>
    <property type="evidence" value="ECO:0007669"/>
    <property type="project" value="InterPro"/>
</dbReference>
<evidence type="ECO:0000259" key="13">
    <source>
        <dbReference type="PROSITE" id="PS50111"/>
    </source>
</evidence>
<dbReference type="SMART" id="SM00283">
    <property type="entry name" value="MA"/>
    <property type="match status" value="1"/>
</dbReference>
<feature type="domain" description="HAMP" evidence="14">
    <location>
        <begin position="214"/>
        <end position="266"/>
    </location>
</feature>
<keyword evidence="4" id="KW-0145">Chemotaxis</keyword>
<reference evidence="15 16" key="1">
    <citation type="submission" date="2018-09" db="EMBL/GenBank/DDBJ databases">
        <title>Zymobacter palmae IAM14233 (=T109) whole genome analysis.</title>
        <authorList>
            <person name="Yanase H."/>
        </authorList>
    </citation>
    <scope>NUCLEOTIDE SEQUENCE [LARGE SCALE GENOMIC DNA]</scope>
    <source>
        <strain evidence="15 16">IAM14233</strain>
    </source>
</reference>
<dbReference type="PROSITE" id="PS50885">
    <property type="entry name" value="HAMP"/>
    <property type="match status" value="1"/>
</dbReference>
<organism evidence="15 16">
    <name type="scientific">Zymobacter palmae</name>
    <dbReference type="NCBI Taxonomy" id="33074"/>
    <lineage>
        <taxon>Bacteria</taxon>
        <taxon>Pseudomonadati</taxon>
        <taxon>Pseudomonadota</taxon>
        <taxon>Gammaproteobacteria</taxon>
        <taxon>Oceanospirillales</taxon>
        <taxon>Halomonadaceae</taxon>
        <taxon>Zymobacter group</taxon>
        <taxon>Zymobacter</taxon>
    </lineage>
</organism>
<dbReference type="KEGG" id="zpl:ZBT109_0104"/>
<dbReference type="OrthoDB" id="2489132at2"/>
<dbReference type="InterPro" id="IPR035440">
    <property type="entry name" value="4HB_MCP_dom_sf"/>
</dbReference>
<dbReference type="PRINTS" id="PR00260">
    <property type="entry name" value="CHEMTRNSDUCR"/>
</dbReference>
<dbReference type="Gene3D" id="1.10.287.950">
    <property type="entry name" value="Methyl-accepting chemotaxis protein"/>
    <property type="match status" value="1"/>
</dbReference>
<dbReference type="Pfam" id="PF02203">
    <property type="entry name" value="TarH"/>
    <property type="match status" value="1"/>
</dbReference>
<dbReference type="CDD" id="cd06225">
    <property type="entry name" value="HAMP"/>
    <property type="match status" value="1"/>
</dbReference>
<dbReference type="CDD" id="cd11386">
    <property type="entry name" value="MCP_signal"/>
    <property type="match status" value="1"/>
</dbReference>
<evidence type="ECO:0000256" key="7">
    <source>
        <dbReference type="ARBA" id="ARBA00022989"/>
    </source>
</evidence>
<dbReference type="AlphaFoldDB" id="A0A348HBA2"/>
<dbReference type="InterPro" id="IPR003660">
    <property type="entry name" value="HAMP_dom"/>
</dbReference>
<dbReference type="InterPro" id="IPR051310">
    <property type="entry name" value="MCP_chemotaxis"/>
</dbReference>
<keyword evidence="7 12" id="KW-1133">Transmembrane helix</keyword>
<evidence type="ECO:0000256" key="6">
    <source>
        <dbReference type="ARBA" id="ARBA00022692"/>
    </source>
</evidence>
<dbReference type="PANTHER" id="PTHR43531">
    <property type="entry name" value="PROTEIN ICFG"/>
    <property type="match status" value="1"/>
</dbReference>
<evidence type="ECO:0000256" key="11">
    <source>
        <dbReference type="PROSITE-ProRule" id="PRU00284"/>
    </source>
</evidence>
<evidence type="ECO:0000256" key="9">
    <source>
        <dbReference type="ARBA" id="ARBA00023224"/>
    </source>
</evidence>
<dbReference type="Proteomes" id="UP000267342">
    <property type="component" value="Chromosome"/>
</dbReference>
<evidence type="ECO:0000256" key="10">
    <source>
        <dbReference type="ARBA" id="ARBA00029447"/>
    </source>
</evidence>
<dbReference type="FunFam" id="1.10.287.950:FF:000001">
    <property type="entry name" value="Methyl-accepting chemotaxis sensory transducer"/>
    <property type="match status" value="1"/>
</dbReference>
<dbReference type="InterPro" id="IPR004089">
    <property type="entry name" value="MCPsignal_dom"/>
</dbReference>
<dbReference type="RefSeq" id="WP_051523640.1">
    <property type="nucleotide sequence ID" value="NZ_AP018933.1"/>
</dbReference>
<keyword evidence="5" id="KW-0997">Cell inner membrane</keyword>
<gene>
    <name evidence="15" type="ORF">ZBT109_0104</name>
</gene>
<proteinExistence type="inferred from homology"/>
<evidence type="ECO:0000313" key="16">
    <source>
        <dbReference type="Proteomes" id="UP000267342"/>
    </source>
</evidence>
<dbReference type="InterPro" id="IPR004090">
    <property type="entry name" value="Chemotax_Me-accpt_rcpt"/>
</dbReference>
<dbReference type="Gene3D" id="1.20.120.30">
    <property type="entry name" value="Aspartate receptor, ligand-binding domain"/>
    <property type="match status" value="1"/>
</dbReference>
<evidence type="ECO:0000256" key="2">
    <source>
        <dbReference type="ARBA" id="ARBA00022475"/>
    </source>
</evidence>
<keyword evidence="8 12" id="KW-0472">Membrane</keyword>
<sequence length="520" mass="56016">MFKKVRIITILAACSLIFLLMSLFSNGISALFMSSSNTSIRYLYNENAVILGIADTTNFMRTARTSLLAALPHVNDSDTTQFDKAMADSWRYYDRARKAMEHYQGLPHDRNEQLQADALAERFNDYALKGFEQQFDALKRKDTAAFLKIASGDAVTYDARYNPALDAVLEIHDKAAQQITEDANGNTQTAYVVIVVCTLLSILIIALVAVMLTRILIRPLRMAGEVAHAIGKGHLSNTINHDRQDEIGAVLQAMREMQVNLSSTVAAVRSNADHVASASTQIAQGNQDLSTRTEEQASALEETASAMEELGATVKQNAGNAQHADSLAQEAAKVAKEGGGVVERVVHRMNDLNDGAQKIVDIISLIDSIAFQTNLLALNASIEAARAGEQGRGFAVVASEVRNLAQRSADASRQIGDLINENVTGIREGTSLAGDAGSAMRNVMNVIKRLTDIMSEISSASHEQSEGVSQVGTAVIQMDQMTQQNAALVEESASAAASLQQQAAELVAQMQVFVIDESAA</sequence>
<evidence type="ECO:0000256" key="5">
    <source>
        <dbReference type="ARBA" id="ARBA00022519"/>
    </source>
</evidence>
<dbReference type="PROSITE" id="PS50111">
    <property type="entry name" value="CHEMOTAXIS_TRANSDUC_2"/>
    <property type="match status" value="1"/>
</dbReference>
<evidence type="ECO:0000256" key="3">
    <source>
        <dbReference type="ARBA" id="ARBA00022481"/>
    </source>
</evidence>
<feature type="domain" description="Methyl-accepting transducer" evidence="13">
    <location>
        <begin position="271"/>
        <end position="500"/>
    </location>
</feature>
<evidence type="ECO:0000256" key="12">
    <source>
        <dbReference type="SAM" id="Phobius"/>
    </source>
</evidence>
<dbReference type="InterPro" id="IPR003122">
    <property type="entry name" value="Tar_rcpt_lig-bd"/>
</dbReference>
<dbReference type="GO" id="GO:0007165">
    <property type="term" value="P:signal transduction"/>
    <property type="evidence" value="ECO:0007669"/>
    <property type="project" value="UniProtKB-KW"/>
</dbReference>
<dbReference type="Pfam" id="PF00015">
    <property type="entry name" value="MCPsignal"/>
    <property type="match status" value="1"/>
</dbReference>
<evidence type="ECO:0000256" key="1">
    <source>
        <dbReference type="ARBA" id="ARBA00004429"/>
    </source>
</evidence>
<evidence type="ECO:0000313" key="15">
    <source>
        <dbReference type="EMBL" id="BBG28904.1"/>
    </source>
</evidence>
<keyword evidence="16" id="KW-1185">Reference proteome</keyword>
<feature type="transmembrane region" description="Helical" evidence="12">
    <location>
        <begin position="190"/>
        <end position="212"/>
    </location>
</feature>
<keyword evidence="9 11" id="KW-0807">Transducer</keyword>